<feature type="chain" id="PRO_5020879679" description="DUF6249 domain-containing protein" evidence="2">
    <location>
        <begin position="21"/>
        <end position="194"/>
    </location>
</feature>
<dbReference type="Pfam" id="PF19762">
    <property type="entry name" value="DUF6249"/>
    <property type="match status" value="1"/>
</dbReference>
<comment type="caution">
    <text evidence="4">The sequence shown here is derived from an EMBL/GenBank/DDBJ whole genome shotgun (WGS) entry which is preliminary data.</text>
</comment>
<proteinExistence type="predicted"/>
<evidence type="ECO:0000256" key="2">
    <source>
        <dbReference type="SAM" id="SignalP"/>
    </source>
</evidence>
<evidence type="ECO:0000313" key="4">
    <source>
        <dbReference type="EMBL" id="TGY70089.1"/>
    </source>
</evidence>
<keyword evidence="1" id="KW-0812">Transmembrane</keyword>
<feature type="domain" description="DUF6249" evidence="3">
    <location>
        <begin position="74"/>
        <end position="179"/>
    </location>
</feature>
<feature type="transmembrane region" description="Helical" evidence="1">
    <location>
        <begin position="72"/>
        <end position="94"/>
    </location>
</feature>
<organism evidence="4 5">
    <name type="scientific">Phocaeicola sartorii</name>
    <dbReference type="NCBI Taxonomy" id="671267"/>
    <lineage>
        <taxon>Bacteria</taxon>
        <taxon>Pseudomonadati</taxon>
        <taxon>Bacteroidota</taxon>
        <taxon>Bacteroidia</taxon>
        <taxon>Bacteroidales</taxon>
        <taxon>Bacteroidaceae</taxon>
        <taxon>Phocaeicola</taxon>
    </lineage>
</organism>
<feature type="transmembrane region" description="Helical" evidence="1">
    <location>
        <begin position="158"/>
        <end position="177"/>
    </location>
</feature>
<feature type="signal peptide" evidence="2">
    <location>
        <begin position="1"/>
        <end position="20"/>
    </location>
</feature>
<keyword evidence="1" id="KW-1133">Transmembrane helix</keyword>
<dbReference type="Proteomes" id="UP000310760">
    <property type="component" value="Unassembled WGS sequence"/>
</dbReference>
<evidence type="ECO:0000259" key="3">
    <source>
        <dbReference type="Pfam" id="PF19762"/>
    </source>
</evidence>
<accession>A0A4V3RT75</accession>
<dbReference type="AlphaFoldDB" id="A0A4V3RT75"/>
<dbReference type="EMBL" id="SRYJ01000022">
    <property type="protein sequence ID" value="TGY70089.1"/>
    <property type="molecule type" value="Genomic_DNA"/>
</dbReference>
<dbReference type="RefSeq" id="WP_025081547.1">
    <property type="nucleotide sequence ID" value="NZ_CAJUNV010000008.1"/>
</dbReference>
<evidence type="ECO:0000256" key="1">
    <source>
        <dbReference type="SAM" id="Phobius"/>
    </source>
</evidence>
<gene>
    <name evidence="4" type="ORF">E5339_11105</name>
</gene>
<name>A0A4V3RT75_9BACT</name>
<protein>
    <recommendedName>
        <fullName evidence="3">DUF6249 domain-containing protein</fullName>
    </recommendedName>
</protein>
<dbReference type="InterPro" id="IPR046216">
    <property type="entry name" value="DUF6249"/>
</dbReference>
<sequence length="194" mass="21348">MKQLLFILALLMGTCFAIHAQTIKLVPSALDSTRMDTVVVSELQDVDEDQDATIHNTNPAFDDWSSGPPTSIAIIALIICCGLPFFIVAIVLWFRYKNKQAKYKLAAEALAAGRTIPTELFNDPEEQENAVMAKGIKNIFLGIGLGVFLWILTYEEGLAAIGFLIFCMGLGQVLIAYTTTPHKSKKTDTPHNEE</sequence>
<evidence type="ECO:0000313" key="5">
    <source>
        <dbReference type="Proteomes" id="UP000310760"/>
    </source>
</evidence>
<keyword evidence="1" id="KW-0472">Membrane</keyword>
<keyword evidence="2" id="KW-0732">Signal</keyword>
<feature type="transmembrane region" description="Helical" evidence="1">
    <location>
        <begin position="135"/>
        <end position="152"/>
    </location>
</feature>
<reference evidence="4 5" key="1">
    <citation type="submission" date="2019-04" db="EMBL/GenBank/DDBJ databases">
        <title>Microbes associate with the intestines of laboratory mice.</title>
        <authorList>
            <person name="Navarre W."/>
            <person name="Wong E."/>
            <person name="Huang K."/>
            <person name="Tropini C."/>
            <person name="Ng K."/>
            <person name="Yu B."/>
        </authorList>
    </citation>
    <scope>NUCLEOTIDE SEQUENCE [LARGE SCALE GENOMIC DNA]</scope>
    <source>
        <strain evidence="4 5">NM22_B1</strain>
    </source>
</reference>